<dbReference type="Proteomes" id="UP000784294">
    <property type="component" value="Unassembled WGS sequence"/>
</dbReference>
<proteinExistence type="predicted"/>
<gene>
    <name evidence="3" type="ORF">PXEA_LOCUS5331</name>
</gene>
<keyword evidence="4" id="KW-1185">Reference proteome</keyword>
<accession>A0A448WHJ0</accession>
<evidence type="ECO:0000256" key="2">
    <source>
        <dbReference type="SAM" id="MobiDB-lite"/>
    </source>
</evidence>
<feature type="compositionally biased region" description="Basic and acidic residues" evidence="2">
    <location>
        <begin position="49"/>
        <end position="66"/>
    </location>
</feature>
<sequence length="154" mass="17137">MASSLLPIAVPSTRMPSPEIRLSANRPDWRQDRMRASSAGQEHLPLGPEARDQSTWREGIRSGDHNLRPVQAALHESSERLAKLRRENARLSLETARLQQKLTVRRHRLENVVSGSRSGKGFEGIKEAGELCCFHDSAWLKGFCSGSILGSLTK</sequence>
<evidence type="ECO:0000256" key="1">
    <source>
        <dbReference type="SAM" id="Coils"/>
    </source>
</evidence>
<organism evidence="3 4">
    <name type="scientific">Protopolystoma xenopodis</name>
    <dbReference type="NCBI Taxonomy" id="117903"/>
    <lineage>
        <taxon>Eukaryota</taxon>
        <taxon>Metazoa</taxon>
        <taxon>Spiralia</taxon>
        <taxon>Lophotrochozoa</taxon>
        <taxon>Platyhelminthes</taxon>
        <taxon>Monogenea</taxon>
        <taxon>Polyopisthocotylea</taxon>
        <taxon>Polystomatidea</taxon>
        <taxon>Polystomatidae</taxon>
        <taxon>Protopolystoma</taxon>
    </lineage>
</organism>
<evidence type="ECO:0000313" key="4">
    <source>
        <dbReference type="Proteomes" id="UP000784294"/>
    </source>
</evidence>
<keyword evidence="1" id="KW-0175">Coiled coil</keyword>
<name>A0A448WHJ0_9PLAT</name>
<evidence type="ECO:0000313" key="3">
    <source>
        <dbReference type="EMBL" id="VEL11891.1"/>
    </source>
</evidence>
<feature type="coiled-coil region" evidence="1">
    <location>
        <begin position="74"/>
        <end position="101"/>
    </location>
</feature>
<protein>
    <submittedName>
        <fullName evidence="3">Uncharacterized protein</fullName>
    </submittedName>
</protein>
<comment type="caution">
    <text evidence="3">The sequence shown here is derived from an EMBL/GenBank/DDBJ whole genome shotgun (WGS) entry which is preliminary data.</text>
</comment>
<dbReference type="EMBL" id="CAAALY010013172">
    <property type="protein sequence ID" value="VEL11891.1"/>
    <property type="molecule type" value="Genomic_DNA"/>
</dbReference>
<feature type="region of interest" description="Disordered" evidence="2">
    <location>
        <begin position="1"/>
        <end position="66"/>
    </location>
</feature>
<reference evidence="3" key="1">
    <citation type="submission" date="2018-11" db="EMBL/GenBank/DDBJ databases">
        <authorList>
            <consortium name="Pathogen Informatics"/>
        </authorList>
    </citation>
    <scope>NUCLEOTIDE SEQUENCE</scope>
</reference>
<dbReference type="AlphaFoldDB" id="A0A448WHJ0"/>